<dbReference type="InterPro" id="IPR001898">
    <property type="entry name" value="SLC13A/DASS"/>
</dbReference>
<reference evidence="7 8" key="1">
    <citation type="journal article" date="2014" name="Genome Announc.">
        <title>Genome Sequence of Gammaproteobacterial Pseudohaliea rubra Type Strain DSM 19751, Isolated from Coastal Seawater of the Mediterranean Sea.</title>
        <authorList>
            <person name="Spring S."/>
            <person name="Fiebig A."/>
            <person name="Riedel T."/>
            <person name="Goker M."/>
            <person name="Klenk H.P."/>
        </authorList>
    </citation>
    <scope>NUCLEOTIDE SEQUENCE [LARGE SCALE GENOMIC DNA]</scope>
    <source>
        <strain evidence="7 8">DSM 19751</strain>
    </source>
</reference>
<keyword evidence="2" id="KW-0813">Transport</keyword>
<dbReference type="PANTHER" id="PTHR10283">
    <property type="entry name" value="SOLUTE CARRIER FAMILY 13 MEMBER"/>
    <property type="match status" value="1"/>
</dbReference>
<feature type="transmembrane region" description="Helical" evidence="6">
    <location>
        <begin position="426"/>
        <end position="448"/>
    </location>
</feature>
<protein>
    <submittedName>
        <fullName evidence="7">Uncharacterized protein</fullName>
    </submittedName>
</protein>
<dbReference type="PATRIC" id="fig|1265313.6.peg.1364"/>
<proteinExistence type="predicted"/>
<keyword evidence="5 6" id="KW-0472">Membrane</keyword>
<feature type="transmembrane region" description="Helical" evidence="6">
    <location>
        <begin position="401"/>
        <end position="420"/>
    </location>
</feature>
<dbReference type="Proteomes" id="UP000029640">
    <property type="component" value="Unassembled WGS sequence"/>
</dbReference>
<keyword evidence="4 6" id="KW-1133">Transmembrane helix</keyword>
<evidence type="ECO:0000256" key="2">
    <source>
        <dbReference type="ARBA" id="ARBA00022448"/>
    </source>
</evidence>
<accession>A0A095WZJ6</accession>
<dbReference type="EMBL" id="AUVB01000039">
    <property type="protein sequence ID" value="KGE04039.1"/>
    <property type="molecule type" value="Genomic_DNA"/>
</dbReference>
<feature type="transmembrane region" description="Helical" evidence="6">
    <location>
        <begin position="340"/>
        <end position="359"/>
    </location>
</feature>
<feature type="transmembrane region" description="Helical" evidence="6">
    <location>
        <begin position="99"/>
        <end position="117"/>
    </location>
</feature>
<dbReference type="Pfam" id="PF00939">
    <property type="entry name" value="Na_sulph_symp"/>
    <property type="match status" value="1"/>
</dbReference>
<dbReference type="GO" id="GO:0015141">
    <property type="term" value="F:succinate transmembrane transporter activity"/>
    <property type="evidence" value="ECO:0007669"/>
    <property type="project" value="UniProtKB-ARBA"/>
</dbReference>
<feature type="transmembrane region" description="Helical" evidence="6">
    <location>
        <begin position="50"/>
        <end position="68"/>
    </location>
</feature>
<dbReference type="AlphaFoldDB" id="A0A095WZJ6"/>
<evidence type="ECO:0000313" key="7">
    <source>
        <dbReference type="EMBL" id="KGE04039.1"/>
    </source>
</evidence>
<sequence length="479" mass="49281">MRGSEHHDDSGNPPRPRGSLVISPARLALPGGPLLAAGAVAWLAAAGQPAPVLVVTAVAVLCVVWWIFEPLPIPVTSLLPLALLPLAGVLTPAEVGQAYGSPLILLLLGGFLLSRSMEASGAHRRIALGMIRLFGAGSARRLVLGFMAAAAVLSMWISNTATTLMLLPVALAVLEGTHERERLAPPLLLGMAYAASVGGVGTPIGTPPNLIFMQVFADTTGETVSFLTWMGWALPVVFVLVPLMALVLTRGLGGAIAVELPTVGPWRLAERRVLLVFALTALLWVTRSEPFGGWSEWLGLTGANDASVALLAVVVMCLLPDGEGGRLLDWERAVSIPWGVLLLFAGGICLARGFVSSGLSELLGAWLAGLAGLPPLLLIAALCLGVTFMTEATSNTASTSLLMPVLAAAALGAGIAPELMMVPAAMSASCAFMLPVATAPNSVVYGSGLVSTARMAREGLLLNILGAAVISLACYVALA</sequence>
<dbReference type="GO" id="GO:0005886">
    <property type="term" value="C:plasma membrane"/>
    <property type="evidence" value="ECO:0007669"/>
    <property type="project" value="TreeGrafter"/>
</dbReference>
<organism evidence="7 8">
    <name type="scientific">Pseudohaliea rubra DSM 19751</name>
    <dbReference type="NCBI Taxonomy" id="1265313"/>
    <lineage>
        <taxon>Bacteria</taxon>
        <taxon>Pseudomonadati</taxon>
        <taxon>Pseudomonadota</taxon>
        <taxon>Gammaproteobacteria</taxon>
        <taxon>Cellvibrionales</taxon>
        <taxon>Halieaceae</taxon>
        <taxon>Pseudohaliea</taxon>
    </lineage>
</organism>
<feature type="transmembrane region" description="Helical" evidence="6">
    <location>
        <begin position="365"/>
        <end position="389"/>
    </location>
</feature>
<feature type="transmembrane region" description="Helical" evidence="6">
    <location>
        <begin position="269"/>
        <end position="285"/>
    </location>
</feature>
<evidence type="ECO:0000256" key="3">
    <source>
        <dbReference type="ARBA" id="ARBA00022692"/>
    </source>
</evidence>
<feature type="transmembrane region" description="Helical" evidence="6">
    <location>
        <begin position="27"/>
        <end position="44"/>
    </location>
</feature>
<evidence type="ECO:0000256" key="1">
    <source>
        <dbReference type="ARBA" id="ARBA00004141"/>
    </source>
</evidence>
<comment type="subcellular location">
    <subcellularLocation>
        <location evidence="1">Membrane</location>
        <topology evidence="1">Multi-pass membrane protein</topology>
    </subcellularLocation>
</comment>
<feature type="transmembrane region" description="Helical" evidence="6">
    <location>
        <begin position="460"/>
        <end position="478"/>
    </location>
</feature>
<gene>
    <name evidence="7" type="ORF">HRUBRA_01380</name>
</gene>
<evidence type="ECO:0000313" key="8">
    <source>
        <dbReference type="Proteomes" id="UP000029640"/>
    </source>
</evidence>
<evidence type="ECO:0000256" key="5">
    <source>
        <dbReference type="ARBA" id="ARBA00023136"/>
    </source>
</evidence>
<feature type="transmembrane region" description="Helical" evidence="6">
    <location>
        <begin position="226"/>
        <end position="248"/>
    </location>
</feature>
<keyword evidence="3 6" id="KW-0812">Transmembrane</keyword>
<feature type="transmembrane region" description="Helical" evidence="6">
    <location>
        <begin position="156"/>
        <end position="174"/>
    </location>
</feature>
<dbReference type="eggNOG" id="COG0471">
    <property type="taxonomic scope" value="Bacteria"/>
</dbReference>
<dbReference type="InterPro" id="IPR031312">
    <property type="entry name" value="Na/sul_symport_CS"/>
</dbReference>
<name>A0A095WZJ6_9GAMM</name>
<keyword evidence="8" id="KW-1185">Reference proteome</keyword>
<feature type="transmembrane region" description="Helical" evidence="6">
    <location>
        <begin position="129"/>
        <end position="150"/>
    </location>
</feature>
<dbReference type="PROSITE" id="PS01271">
    <property type="entry name" value="NA_SULFATE"/>
    <property type="match status" value="1"/>
</dbReference>
<comment type="caution">
    <text evidence="7">The sequence shown here is derived from an EMBL/GenBank/DDBJ whole genome shotgun (WGS) entry which is preliminary data.</text>
</comment>
<dbReference type="PANTHER" id="PTHR10283:SF82">
    <property type="entry name" value="SOLUTE CARRIER FAMILY 13 MEMBER 2"/>
    <property type="match status" value="1"/>
</dbReference>
<dbReference type="STRING" id="1265313.HRUBRA_01380"/>
<dbReference type="CDD" id="cd01115">
    <property type="entry name" value="SLC13_permease"/>
    <property type="match status" value="1"/>
</dbReference>
<evidence type="ECO:0000256" key="4">
    <source>
        <dbReference type="ARBA" id="ARBA00022989"/>
    </source>
</evidence>
<dbReference type="HOGENOM" id="CLU_005170_0_0_6"/>
<feature type="transmembrane region" description="Helical" evidence="6">
    <location>
        <begin position="186"/>
        <end position="206"/>
    </location>
</feature>
<evidence type="ECO:0000256" key="6">
    <source>
        <dbReference type="SAM" id="Phobius"/>
    </source>
</evidence>
<feature type="transmembrane region" description="Helical" evidence="6">
    <location>
        <begin position="297"/>
        <end position="319"/>
    </location>
</feature>
<dbReference type="NCBIfam" id="TIGR00785">
    <property type="entry name" value="dass"/>
    <property type="match status" value="1"/>
</dbReference>